<dbReference type="GO" id="GO:0008237">
    <property type="term" value="F:metallopeptidase activity"/>
    <property type="evidence" value="ECO:0007669"/>
    <property type="project" value="InterPro"/>
</dbReference>
<accession>A0A1S1Z4V5</accession>
<dbReference type="STRING" id="915059.NH26_19135"/>
<feature type="transmembrane region" description="Helical" evidence="1">
    <location>
        <begin position="179"/>
        <end position="199"/>
    </location>
</feature>
<feature type="transmembrane region" description="Helical" evidence="1">
    <location>
        <begin position="106"/>
        <end position="129"/>
    </location>
</feature>
<dbReference type="GO" id="GO:0008270">
    <property type="term" value="F:zinc ion binding"/>
    <property type="evidence" value="ECO:0007669"/>
    <property type="project" value="InterPro"/>
</dbReference>
<reference evidence="3 4" key="1">
    <citation type="journal article" date="2012" name="Int. J. Syst. Evol. Microbiol.">
        <title>Flammeovirga pacifica sp. nov., isolated from deep-sea sediment.</title>
        <authorList>
            <person name="Xu H."/>
            <person name="Fu Y."/>
            <person name="Yang N."/>
            <person name="Ding Z."/>
            <person name="Lai Q."/>
            <person name="Zeng R."/>
        </authorList>
    </citation>
    <scope>NUCLEOTIDE SEQUENCE [LARGE SCALE GENOMIC DNA]</scope>
    <source>
        <strain evidence="4">DSM 24597 / LMG 26175 / WPAGA1</strain>
    </source>
</reference>
<evidence type="ECO:0000313" key="4">
    <source>
        <dbReference type="Proteomes" id="UP000179797"/>
    </source>
</evidence>
<gene>
    <name evidence="3" type="ORF">NH26_19135</name>
</gene>
<keyword evidence="1" id="KW-0812">Transmembrane</keyword>
<dbReference type="RefSeq" id="WP_044227044.1">
    <property type="nucleotide sequence ID" value="NZ_JRYR02000001.1"/>
</dbReference>
<feature type="transmembrane region" description="Helical" evidence="1">
    <location>
        <begin position="521"/>
        <end position="543"/>
    </location>
</feature>
<dbReference type="Proteomes" id="UP000179797">
    <property type="component" value="Unassembled WGS sequence"/>
</dbReference>
<sequence>MFFEFFKKEILSALKQPMIYIFLGIVTLLCLGATASDKVMIGGAIGNIHSNSPSVVITFTLVLSIFGILFAAAFFNNAALRDFNNGFNEILFSAPIRKRDYFLGRFLGALVLSTIPLLGVFIGIFLGSIIGPAFDSIDPEKFGPTPWLGFLWCYFIIVVPNMFITGAIIFGLSSIFRSTTVSFVGAVILLVGYIVGLTLSSDIENETIAALVDFFGSSAIGLETKYYTPVEKNTLLPSIYSYLGLNRLIWFSFSILSTFIFYKIFSFEVKRKMKKEETHTKEINTTFNKPSLHHHFTSATDWVQFVSFLKINFKNITKSNTFKILIICNLILILIDFFQGYEYYGLKSYPVTFHIIESISQNSSLIIMIIIIFYSGELIWQNRDAHINEVIDSTPHSSFLSLLSNVISIILSVCLLYFINTCIGILYQLYHGYFNIKLDVYVITFFLERLPYVITITLICTFIHVIINHKYIGYGASVLLLLGSEIFFSFADIRSKMLRIGETPYIKYSDMNAFGPNVEGALWFNAYWVLLGILLLLIGSLMWSRGTSNSFIDRLRNLKNNADTSYIGGISLIGIVWAAVAAVIYYNTQIINSYKSSDEKEMVQVNYEKKFKKYENTPQPVITDVNYNISIYPKEGDVYTVNKLTLKNKSTSPIDTLFFTTDENWSLEFLIPNCQEVFHDKETGFRKFAFSSPLEAGESIQLVIKSNYISEGFYNGSASTKIIENGTFFNNLDILPQIGYSKNFEIDDKFKRREHQLKERERAPKLNKNHEHCFKNYLTNGTADWVNISTTISTSNDQLAVAPGSLVNQWSQGGRNYFTYKVDHPSQGFASFISARYEVKRKKWNGIDLEVYYIKEHEVNVPKMINAMERSLKYYTENFGPYFHKQARIIEFPRYSTFAQAFPGTMPYSEAFGFVIDLEDENENNIIDAVIAHEMAHQWWAHQEIGADMQGSTMLTESFAEYSALMVMKQNSDDIKMKNFLKYNMNRYLSGRSMEKEKELPLYKVENQGYIHYGKGSLIMYALQDYIGEETVNGTLKDFLTDFRYKEPPYPTSIDFLNHLENKVPDSLHYLVDDWFKEITLYDYRLTNAEVTQSDSLYTYTLAIEATKFHSDSLGNEKEAPLNDWVDIGLYEDNDEQQLIYVERVKLNQNQTELKITTDKKAVKAAVDPKRILIERIYSDNTVKVNSKG</sequence>
<proteinExistence type="predicted"/>
<feature type="transmembrane region" description="Helical" evidence="1">
    <location>
        <begin position="361"/>
        <end position="380"/>
    </location>
</feature>
<dbReference type="SUPFAM" id="SSF55486">
    <property type="entry name" value="Metalloproteases ('zincins'), catalytic domain"/>
    <property type="match status" value="1"/>
</dbReference>
<dbReference type="InterPro" id="IPR027268">
    <property type="entry name" value="Peptidase_M4/M1_CTD_sf"/>
</dbReference>
<keyword evidence="1" id="KW-1133">Transmembrane helix</keyword>
<feature type="domain" description="Peptidase M1 membrane alanine aminopeptidase" evidence="2">
    <location>
        <begin position="866"/>
        <end position="1075"/>
    </location>
</feature>
<dbReference type="OrthoDB" id="100605at2"/>
<dbReference type="InterPro" id="IPR014782">
    <property type="entry name" value="Peptidase_M1_dom"/>
</dbReference>
<feature type="transmembrane region" description="Helical" evidence="1">
    <location>
        <begin position="248"/>
        <end position="265"/>
    </location>
</feature>
<keyword evidence="4" id="KW-1185">Reference proteome</keyword>
<feature type="transmembrane region" description="Helical" evidence="1">
    <location>
        <begin position="474"/>
        <end position="491"/>
    </location>
</feature>
<organism evidence="3 4">
    <name type="scientific">Flammeovirga pacifica</name>
    <dbReference type="NCBI Taxonomy" id="915059"/>
    <lineage>
        <taxon>Bacteria</taxon>
        <taxon>Pseudomonadati</taxon>
        <taxon>Bacteroidota</taxon>
        <taxon>Cytophagia</taxon>
        <taxon>Cytophagales</taxon>
        <taxon>Flammeovirgaceae</taxon>
        <taxon>Flammeovirga</taxon>
    </lineage>
</organism>
<evidence type="ECO:0000256" key="1">
    <source>
        <dbReference type="SAM" id="Phobius"/>
    </source>
</evidence>
<feature type="transmembrane region" description="Helical" evidence="1">
    <location>
        <begin position="55"/>
        <end position="75"/>
    </location>
</feature>
<feature type="transmembrane region" description="Helical" evidence="1">
    <location>
        <begin position="400"/>
        <end position="430"/>
    </location>
</feature>
<dbReference type="Pfam" id="PF01433">
    <property type="entry name" value="Peptidase_M1"/>
    <property type="match status" value="1"/>
</dbReference>
<name>A0A1S1Z4V5_FLAPC</name>
<evidence type="ECO:0000313" key="3">
    <source>
        <dbReference type="EMBL" id="OHX68310.1"/>
    </source>
</evidence>
<feature type="transmembrane region" description="Helical" evidence="1">
    <location>
        <begin position="17"/>
        <end position="35"/>
    </location>
</feature>
<dbReference type="Gene3D" id="1.10.390.10">
    <property type="entry name" value="Neutral Protease Domain 2"/>
    <property type="match status" value="1"/>
</dbReference>
<protein>
    <recommendedName>
        <fullName evidence="2">Peptidase M1 membrane alanine aminopeptidase domain-containing protein</fullName>
    </recommendedName>
</protein>
<dbReference type="EMBL" id="JRYR02000001">
    <property type="protein sequence ID" value="OHX68310.1"/>
    <property type="molecule type" value="Genomic_DNA"/>
</dbReference>
<comment type="caution">
    <text evidence="3">The sequence shown here is derived from an EMBL/GenBank/DDBJ whole genome shotgun (WGS) entry which is preliminary data.</text>
</comment>
<evidence type="ECO:0000259" key="2">
    <source>
        <dbReference type="Pfam" id="PF01433"/>
    </source>
</evidence>
<keyword evidence="1" id="KW-0472">Membrane</keyword>
<feature type="transmembrane region" description="Helical" evidence="1">
    <location>
        <begin position="149"/>
        <end position="172"/>
    </location>
</feature>
<feature type="transmembrane region" description="Helical" evidence="1">
    <location>
        <begin position="322"/>
        <end position="341"/>
    </location>
</feature>
<feature type="transmembrane region" description="Helical" evidence="1">
    <location>
        <begin position="564"/>
        <end position="586"/>
    </location>
</feature>
<feature type="transmembrane region" description="Helical" evidence="1">
    <location>
        <begin position="450"/>
        <end position="467"/>
    </location>
</feature>
<dbReference type="AlphaFoldDB" id="A0A1S1Z4V5"/>